<evidence type="ECO:0000313" key="3">
    <source>
        <dbReference type="Proteomes" id="UP000247540"/>
    </source>
</evidence>
<dbReference type="AlphaFoldDB" id="A0A318SH00"/>
<comment type="caution">
    <text evidence="2">The sequence shown here is derived from an EMBL/GenBank/DDBJ whole genome shotgun (WGS) entry which is preliminary data.</text>
</comment>
<gene>
    <name evidence="2" type="ORF">DFQ15_11139</name>
</gene>
<protein>
    <submittedName>
        <fullName evidence="2">Uncharacterized protein</fullName>
    </submittedName>
</protein>
<dbReference type="EMBL" id="QJTC01000011">
    <property type="protein sequence ID" value="PYE77895.1"/>
    <property type="molecule type" value="Genomic_DNA"/>
</dbReference>
<feature type="region of interest" description="Disordered" evidence="1">
    <location>
        <begin position="1"/>
        <end position="25"/>
    </location>
</feature>
<evidence type="ECO:0000313" key="2">
    <source>
        <dbReference type="EMBL" id="PYE77895.1"/>
    </source>
</evidence>
<proteinExistence type="predicted"/>
<organism evidence="2 3">
    <name type="scientific">Xylophilus ampelinus</name>
    <dbReference type="NCBI Taxonomy" id="54067"/>
    <lineage>
        <taxon>Bacteria</taxon>
        <taxon>Pseudomonadati</taxon>
        <taxon>Pseudomonadota</taxon>
        <taxon>Betaproteobacteria</taxon>
        <taxon>Burkholderiales</taxon>
        <taxon>Xylophilus</taxon>
    </lineage>
</organism>
<reference evidence="2 3" key="1">
    <citation type="submission" date="2018-06" db="EMBL/GenBank/DDBJ databases">
        <title>Genomic Encyclopedia of Type Strains, Phase III (KMG-III): the genomes of soil and plant-associated and newly described type strains.</title>
        <authorList>
            <person name="Whitman W."/>
        </authorList>
    </citation>
    <scope>NUCLEOTIDE SEQUENCE [LARGE SCALE GENOMIC DNA]</scope>
    <source>
        <strain evidence="2 3">CECT 7646</strain>
    </source>
</reference>
<dbReference type="Proteomes" id="UP000247540">
    <property type="component" value="Unassembled WGS sequence"/>
</dbReference>
<sequence length="272" mass="29389">MKSHYELPAEPRPWPGPLFTAPGAAAAADQPLGPEPVCTTGPEAFALHEHREVWDAIPWVVAGTATPEQVRMVVDHANHCSYCDNEVAWQQKIHRGMQDTPPAIDSAALDAGLERLWARDRDVDATQLPAPRGVIGNEEVNAVMASVVAGRSKNKRWLLMALTVQAMATLVLGLQLAWDPKSDDIDPIPSAGLPQAILRMVPHGRTDMNTLRHLLNQHGLRIVGADEEANSLLLAPLGPEPIPASSAVALLENLRDEPGVMLVVPVVPQVNR</sequence>
<name>A0A318SH00_9BURK</name>
<evidence type="ECO:0000256" key="1">
    <source>
        <dbReference type="SAM" id="MobiDB-lite"/>
    </source>
</evidence>
<keyword evidence="3" id="KW-1185">Reference proteome</keyword>
<accession>A0A318SH00</accession>